<keyword evidence="1" id="KW-0346">Stress response</keyword>
<protein>
    <recommendedName>
        <fullName evidence="6">SHSP domain-containing protein</fullName>
    </recommendedName>
</protein>
<organism evidence="7 8">
    <name type="scientific">Fistulifera solaris</name>
    <name type="common">Oleaginous diatom</name>
    <dbReference type="NCBI Taxonomy" id="1519565"/>
    <lineage>
        <taxon>Eukaryota</taxon>
        <taxon>Sar</taxon>
        <taxon>Stramenopiles</taxon>
        <taxon>Ochrophyta</taxon>
        <taxon>Bacillariophyta</taxon>
        <taxon>Bacillariophyceae</taxon>
        <taxon>Bacillariophycidae</taxon>
        <taxon>Naviculales</taxon>
        <taxon>Naviculaceae</taxon>
        <taxon>Fistulifera</taxon>
    </lineage>
</organism>
<dbReference type="InParanoid" id="A0A1Z5JWW9"/>
<keyword evidence="8" id="KW-1185">Reference proteome</keyword>
<dbReference type="InterPro" id="IPR008978">
    <property type="entry name" value="HSP20-like_chaperone"/>
</dbReference>
<feature type="chain" id="PRO_5012871062" description="SHSP domain-containing protein" evidence="5">
    <location>
        <begin position="24"/>
        <end position="212"/>
    </location>
</feature>
<feature type="signal peptide" evidence="5">
    <location>
        <begin position="1"/>
        <end position="23"/>
    </location>
</feature>
<dbReference type="AlphaFoldDB" id="A0A1Z5JWW9"/>
<feature type="domain" description="SHSP" evidence="6">
    <location>
        <begin position="73"/>
        <end position="179"/>
    </location>
</feature>
<evidence type="ECO:0000256" key="5">
    <source>
        <dbReference type="SAM" id="SignalP"/>
    </source>
</evidence>
<dbReference type="Pfam" id="PF00011">
    <property type="entry name" value="HSP20"/>
    <property type="match status" value="1"/>
</dbReference>
<evidence type="ECO:0000256" key="3">
    <source>
        <dbReference type="RuleBase" id="RU003616"/>
    </source>
</evidence>
<dbReference type="EMBL" id="BDSP01000131">
    <property type="protein sequence ID" value="GAX18537.1"/>
    <property type="molecule type" value="Genomic_DNA"/>
</dbReference>
<proteinExistence type="inferred from homology"/>
<accession>A0A1Z5JWW9</accession>
<evidence type="ECO:0000313" key="7">
    <source>
        <dbReference type="EMBL" id="GAX18537.1"/>
    </source>
</evidence>
<keyword evidence="5" id="KW-0732">Signal</keyword>
<dbReference type="InterPro" id="IPR031107">
    <property type="entry name" value="Small_HSP"/>
</dbReference>
<sequence>MLSNKTKTSALIVFLALLGSVEGRGHGRHSALLAPRRYQYSRSLDPIDMIGEIFTAPIYMNSMLGRNEPNLLKMSTTNSPSYDVSVDTENGLVELTVELPGVRSEDLDIELVDASLLRIRASRKVKHNGSFVQQEFDQSFQLDRDVDPDHIKASLTNGVLTVQAKRKEKSVKKISILLDEASVHNAVAESNEIAEETLSEQDPDDVTVVDSD</sequence>
<dbReference type="SUPFAM" id="SSF49764">
    <property type="entry name" value="HSP20-like chaperones"/>
    <property type="match status" value="1"/>
</dbReference>
<dbReference type="Proteomes" id="UP000198406">
    <property type="component" value="Unassembled WGS sequence"/>
</dbReference>
<evidence type="ECO:0000259" key="6">
    <source>
        <dbReference type="PROSITE" id="PS01031"/>
    </source>
</evidence>
<comment type="similarity">
    <text evidence="2 3">Belongs to the small heat shock protein (HSP20) family.</text>
</comment>
<evidence type="ECO:0000256" key="4">
    <source>
        <dbReference type="SAM" id="MobiDB-lite"/>
    </source>
</evidence>
<dbReference type="Gene3D" id="2.60.40.790">
    <property type="match status" value="1"/>
</dbReference>
<comment type="caution">
    <text evidence="7">The sequence shown here is derived from an EMBL/GenBank/DDBJ whole genome shotgun (WGS) entry which is preliminary data.</text>
</comment>
<evidence type="ECO:0000256" key="2">
    <source>
        <dbReference type="PROSITE-ProRule" id="PRU00285"/>
    </source>
</evidence>
<name>A0A1Z5JWW9_FISSO</name>
<dbReference type="CDD" id="cd06464">
    <property type="entry name" value="ACD_sHsps-like"/>
    <property type="match status" value="1"/>
</dbReference>
<evidence type="ECO:0000256" key="1">
    <source>
        <dbReference type="ARBA" id="ARBA00023016"/>
    </source>
</evidence>
<dbReference type="PROSITE" id="PS01031">
    <property type="entry name" value="SHSP"/>
    <property type="match status" value="1"/>
</dbReference>
<reference evidence="7 8" key="1">
    <citation type="journal article" date="2015" name="Plant Cell">
        <title>Oil accumulation by the oleaginous diatom Fistulifera solaris as revealed by the genome and transcriptome.</title>
        <authorList>
            <person name="Tanaka T."/>
            <person name="Maeda Y."/>
            <person name="Veluchamy A."/>
            <person name="Tanaka M."/>
            <person name="Abida H."/>
            <person name="Marechal E."/>
            <person name="Bowler C."/>
            <person name="Muto M."/>
            <person name="Sunaga Y."/>
            <person name="Tanaka M."/>
            <person name="Yoshino T."/>
            <person name="Taniguchi T."/>
            <person name="Fukuda Y."/>
            <person name="Nemoto M."/>
            <person name="Matsumoto M."/>
            <person name="Wong P.S."/>
            <person name="Aburatani S."/>
            <person name="Fujibuchi W."/>
        </authorList>
    </citation>
    <scope>NUCLEOTIDE SEQUENCE [LARGE SCALE GENOMIC DNA]</scope>
    <source>
        <strain evidence="7 8">JPCC DA0580</strain>
    </source>
</reference>
<dbReference type="OrthoDB" id="46527at2759"/>
<feature type="region of interest" description="Disordered" evidence="4">
    <location>
        <begin position="192"/>
        <end position="212"/>
    </location>
</feature>
<gene>
    <name evidence="7" type="ORF">FisN_10Hh263</name>
</gene>
<dbReference type="InterPro" id="IPR002068">
    <property type="entry name" value="A-crystallin/Hsp20_dom"/>
</dbReference>
<dbReference type="PANTHER" id="PTHR11527">
    <property type="entry name" value="HEAT-SHOCK PROTEIN 20 FAMILY MEMBER"/>
    <property type="match status" value="1"/>
</dbReference>
<evidence type="ECO:0000313" key="8">
    <source>
        <dbReference type="Proteomes" id="UP000198406"/>
    </source>
</evidence>